<proteinExistence type="inferred from homology"/>
<dbReference type="GO" id="GO:0009733">
    <property type="term" value="P:response to auxin"/>
    <property type="evidence" value="ECO:0007669"/>
    <property type="project" value="InterPro"/>
</dbReference>
<dbReference type="AlphaFoldDB" id="A0AAD5G6U3"/>
<dbReference type="PANTHER" id="PTHR31374:SF406">
    <property type="entry name" value="AUXIN-RESPONSIVE PROTEIN SAUR32-LIKE"/>
    <property type="match status" value="1"/>
</dbReference>
<dbReference type="EMBL" id="JAMZMK010010984">
    <property type="protein sequence ID" value="KAI7729523.1"/>
    <property type="molecule type" value="Genomic_DNA"/>
</dbReference>
<comment type="caution">
    <text evidence="2">The sequence shown here is derived from an EMBL/GenBank/DDBJ whole genome shotgun (WGS) entry which is preliminary data.</text>
</comment>
<protein>
    <recommendedName>
        <fullName evidence="4">Auxin-responsive protein SAUR32</fullName>
    </recommendedName>
</protein>
<dbReference type="Proteomes" id="UP001206925">
    <property type="component" value="Unassembled WGS sequence"/>
</dbReference>
<dbReference type="InterPro" id="IPR003676">
    <property type="entry name" value="SAUR_fam"/>
</dbReference>
<sequence length="88" mass="10429">MMIPKGCVAVTVGQEQKRFVIPVIYLYHPLFLELLKEAEEEYGFHHPGPINIPCDVQQFSNVQGLIKKDNFFYNHHHHHHHHIWCFKA</sequence>
<evidence type="ECO:0008006" key="4">
    <source>
        <dbReference type="Google" id="ProtNLM"/>
    </source>
</evidence>
<organism evidence="2 3">
    <name type="scientific">Ambrosia artemisiifolia</name>
    <name type="common">Common ragweed</name>
    <dbReference type="NCBI Taxonomy" id="4212"/>
    <lineage>
        <taxon>Eukaryota</taxon>
        <taxon>Viridiplantae</taxon>
        <taxon>Streptophyta</taxon>
        <taxon>Embryophyta</taxon>
        <taxon>Tracheophyta</taxon>
        <taxon>Spermatophyta</taxon>
        <taxon>Magnoliopsida</taxon>
        <taxon>eudicotyledons</taxon>
        <taxon>Gunneridae</taxon>
        <taxon>Pentapetalae</taxon>
        <taxon>asterids</taxon>
        <taxon>campanulids</taxon>
        <taxon>Asterales</taxon>
        <taxon>Asteraceae</taxon>
        <taxon>Asteroideae</taxon>
        <taxon>Heliantheae alliance</taxon>
        <taxon>Heliantheae</taxon>
        <taxon>Ambrosia</taxon>
    </lineage>
</organism>
<accession>A0AAD5G6U3</accession>
<name>A0AAD5G6U3_AMBAR</name>
<evidence type="ECO:0000313" key="3">
    <source>
        <dbReference type="Proteomes" id="UP001206925"/>
    </source>
</evidence>
<keyword evidence="3" id="KW-1185">Reference proteome</keyword>
<dbReference type="Pfam" id="PF02519">
    <property type="entry name" value="Auxin_inducible"/>
    <property type="match status" value="1"/>
</dbReference>
<reference evidence="2" key="1">
    <citation type="submission" date="2022-06" db="EMBL/GenBank/DDBJ databases">
        <title>Uncovering the hologenomic basis of an extraordinary plant invasion.</title>
        <authorList>
            <person name="Bieker V.C."/>
            <person name="Martin M.D."/>
            <person name="Gilbert T."/>
            <person name="Hodgins K."/>
            <person name="Battlay P."/>
            <person name="Petersen B."/>
            <person name="Wilson J."/>
        </authorList>
    </citation>
    <scope>NUCLEOTIDE SEQUENCE</scope>
    <source>
        <strain evidence="2">AA19_3_7</strain>
        <tissue evidence="2">Leaf</tissue>
    </source>
</reference>
<evidence type="ECO:0000256" key="1">
    <source>
        <dbReference type="ARBA" id="ARBA00006974"/>
    </source>
</evidence>
<comment type="similarity">
    <text evidence="1">Belongs to the ARG7 family.</text>
</comment>
<evidence type="ECO:0000313" key="2">
    <source>
        <dbReference type="EMBL" id="KAI7729523.1"/>
    </source>
</evidence>
<gene>
    <name evidence="2" type="ORF">M8C21_012289</name>
</gene>
<dbReference type="PANTHER" id="PTHR31374">
    <property type="entry name" value="AUXIN-INDUCED PROTEIN-LIKE-RELATED"/>
    <property type="match status" value="1"/>
</dbReference>